<protein>
    <submittedName>
        <fullName evidence="1">Uncharacterized protein F54H12.2</fullName>
    </submittedName>
</protein>
<reference evidence="1 2" key="1">
    <citation type="journal article" date="2010" name="Science">
        <title>Genomic comparison of the ants Camponotus floridanus and Harpegnathos saltator.</title>
        <authorList>
            <person name="Bonasio R."/>
            <person name="Zhang G."/>
            <person name="Ye C."/>
            <person name="Mutti N.S."/>
            <person name="Fang X."/>
            <person name="Qin N."/>
            <person name="Donahue G."/>
            <person name="Yang P."/>
            <person name="Li Q."/>
            <person name="Li C."/>
            <person name="Zhang P."/>
            <person name="Huang Z."/>
            <person name="Berger S.L."/>
            <person name="Reinberg D."/>
            <person name="Wang J."/>
            <person name="Liebig J."/>
        </authorList>
    </citation>
    <scope>NUCLEOTIDE SEQUENCE [LARGE SCALE GENOMIC DNA]</scope>
    <source>
        <strain evidence="2">C129</strain>
    </source>
</reference>
<dbReference type="OMA" id="YMDLANT"/>
<feature type="non-terminal residue" evidence="1">
    <location>
        <position position="223"/>
    </location>
</feature>
<dbReference type="AlphaFoldDB" id="E2AY18"/>
<dbReference type="Proteomes" id="UP000000311">
    <property type="component" value="Unassembled WGS sequence"/>
</dbReference>
<keyword evidence="2" id="KW-1185">Reference proteome</keyword>
<feature type="non-terminal residue" evidence="1">
    <location>
        <position position="1"/>
    </location>
</feature>
<dbReference type="InParanoid" id="E2AY18"/>
<accession>E2AY18</accession>
<organism evidence="2">
    <name type="scientific">Camponotus floridanus</name>
    <name type="common">Florida carpenter ant</name>
    <dbReference type="NCBI Taxonomy" id="104421"/>
    <lineage>
        <taxon>Eukaryota</taxon>
        <taxon>Metazoa</taxon>
        <taxon>Ecdysozoa</taxon>
        <taxon>Arthropoda</taxon>
        <taxon>Hexapoda</taxon>
        <taxon>Insecta</taxon>
        <taxon>Pterygota</taxon>
        <taxon>Neoptera</taxon>
        <taxon>Endopterygota</taxon>
        <taxon>Hymenoptera</taxon>
        <taxon>Apocrita</taxon>
        <taxon>Aculeata</taxon>
        <taxon>Formicoidea</taxon>
        <taxon>Formicidae</taxon>
        <taxon>Formicinae</taxon>
        <taxon>Camponotus</taxon>
    </lineage>
</organism>
<evidence type="ECO:0000313" key="1">
    <source>
        <dbReference type="EMBL" id="EFN61676.1"/>
    </source>
</evidence>
<dbReference type="EMBL" id="GL443744">
    <property type="protein sequence ID" value="EFN61676.1"/>
    <property type="molecule type" value="Genomic_DNA"/>
</dbReference>
<proteinExistence type="predicted"/>
<evidence type="ECO:0000313" key="2">
    <source>
        <dbReference type="Proteomes" id="UP000000311"/>
    </source>
</evidence>
<sequence length="223" mass="25123">NKPKEYPTERISVSPINHLLHPIFNQINVYFIQKLVSPPNAYAYRAYIEALLNYSSPAKTSYLISCLWDMDAPEHMDDLLESNPGNPALARRAHYIFGGKALDLVGHLHCDVLNQDKFLINGVRLRFVRSKDSFCLMKNNESSKIHILDVTLLVRTAKISPGLLLTHARMMSKVTAKYPLTRVKAKTFTIHSGVMGESLDNVILSQLSKQVIVSFVSNKPFKG</sequence>
<gene>
    <name evidence="1" type="ORF">EAG_12983</name>
</gene>
<dbReference type="STRING" id="104421.E2AY18"/>
<name>E2AY18_CAMFO</name>